<organism evidence="28 29">
    <name type="scientific">Demequina lutea</name>
    <dbReference type="NCBI Taxonomy" id="431489"/>
    <lineage>
        <taxon>Bacteria</taxon>
        <taxon>Bacillati</taxon>
        <taxon>Actinomycetota</taxon>
        <taxon>Actinomycetes</taxon>
        <taxon>Micrococcales</taxon>
        <taxon>Demequinaceae</taxon>
        <taxon>Demequina</taxon>
    </lineage>
</organism>
<feature type="transmembrane region" description="Helical" evidence="26">
    <location>
        <begin position="76"/>
        <end position="97"/>
    </location>
</feature>
<feature type="transmembrane region" description="Helical" evidence="26">
    <location>
        <begin position="350"/>
        <end position="371"/>
    </location>
</feature>
<feature type="transmembrane region" description="Helical" evidence="26">
    <location>
        <begin position="283"/>
        <end position="302"/>
    </location>
</feature>
<dbReference type="GO" id="GO:0022857">
    <property type="term" value="F:transmembrane transporter activity"/>
    <property type="evidence" value="ECO:0007669"/>
    <property type="project" value="InterPro"/>
</dbReference>
<reference evidence="28 29" key="1">
    <citation type="submission" date="2020-07" db="EMBL/GenBank/DDBJ databases">
        <title>Sequencing the genomes of 1000 actinobacteria strains.</title>
        <authorList>
            <person name="Klenk H.-P."/>
        </authorList>
    </citation>
    <scope>NUCLEOTIDE SEQUENCE [LARGE SCALE GENOMIC DNA]</scope>
    <source>
        <strain evidence="28 29">DSM 19970</strain>
    </source>
</reference>
<feature type="transmembrane region" description="Helical" evidence="26">
    <location>
        <begin position="254"/>
        <end position="271"/>
    </location>
</feature>
<keyword evidence="29" id="KW-1185">Reference proteome</keyword>
<evidence type="ECO:0000256" key="10">
    <source>
        <dbReference type="ARBA" id="ARBA00044878"/>
    </source>
</evidence>
<evidence type="ECO:0000256" key="1">
    <source>
        <dbReference type="ARBA" id="ARBA00004155"/>
    </source>
</evidence>
<dbReference type="SUPFAM" id="SSF103473">
    <property type="entry name" value="MFS general substrate transporter"/>
    <property type="match status" value="1"/>
</dbReference>
<evidence type="ECO:0000256" key="15">
    <source>
        <dbReference type="ARBA" id="ARBA00044898"/>
    </source>
</evidence>
<feature type="transmembrane region" description="Helical" evidence="26">
    <location>
        <begin position="166"/>
        <end position="187"/>
    </location>
</feature>
<comment type="catalytic activity">
    <reaction evidence="17">
        <text>L-lysyl-L-lysine(out) = L-lysyl-L-lysine(in)</text>
        <dbReference type="Rhea" id="RHEA:79403"/>
        <dbReference type="ChEBI" id="CHEBI:229956"/>
    </reaction>
</comment>
<comment type="catalytic activity">
    <reaction evidence="10">
        <text>L-histidyl-glycine(out) = L-histidyl-glycine(in)</text>
        <dbReference type="Rhea" id="RHEA:79395"/>
        <dbReference type="ChEBI" id="CHEBI:229957"/>
    </reaction>
</comment>
<dbReference type="GO" id="GO:0005886">
    <property type="term" value="C:plasma membrane"/>
    <property type="evidence" value="ECO:0007669"/>
    <property type="project" value="UniProtKB-SubCell"/>
</dbReference>
<comment type="catalytic activity">
    <reaction evidence="16">
        <text>L-arginyl-L-alpha-amino acid(out) = L-arginyl-L-alpha-amino acid(in)</text>
        <dbReference type="Rhea" id="RHEA:79371"/>
        <dbReference type="ChEBI" id="CHEBI:84315"/>
    </reaction>
</comment>
<comment type="subunit">
    <text evidence="25">Homodimer. Interacts with lysosomal protein GLMP (via lumenal domain); the interaction starts while both proteins are still in the endoplasmic reticulum and is required for stabilization of MFSD1 in lysosomes but has no direct effect on its targeting to lysosomes or transporter activity.</text>
</comment>
<comment type="catalytic activity">
    <reaction evidence="18">
        <text>L-arginyl-glycine(out) = L-arginyl-glycine(in)</text>
        <dbReference type="Rhea" id="RHEA:79391"/>
        <dbReference type="ChEBI" id="CHEBI:229955"/>
    </reaction>
</comment>
<comment type="catalytic activity">
    <reaction evidence="20">
        <text>L-alanyl-L-lysine(out) = L-alanyl-L-lysine(in)</text>
        <dbReference type="Rhea" id="RHEA:79415"/>
        <dbReference type="ChEBI" id="CHEBI:192470"/>
    </reaction>
</comment>
<feature type="transmembrane region" description="Helical" evidence="26">
    <location>
        <begin position="43"/>
        <end position="64"/>
    </location>
</feature>
<comment type="catalytic activity">
    <reaction evidence="9">
        <text>L-lysyl-L-alanine(out) = L-lysyl-L-alanine(in)</text>
        <dbReference type="Rhea" id="RHEA:79399"/>
        <dbReference type="ChEBI" id="CHEBI:229954"/>
    </reaction>
</comment>
<comment type="function">
    <text evidence="24">Lysosomal dipeptide uniporter that selectively exports lysine, arginine or histidine-containing dipeptides with a net positive charge from the lysosome lumen into the cytosol. Could play a role in a specific type of protein O-glycosylation indirectly regulating macrophages migration and tissue invasion. Also essential for liver homeostasis.</text>
</comment>
<feature type="transmembrane region" description="Helical" evidence="26">
    <location>
        <begin position="12"/>
        <end position="31"/>
    </location>
</feature>
<comment type="catalytic activity">
    <reaction evidence="11">
        <text>L-alpha-aminoacyl-L-arginine(out) = L-alpha-aminoacyl-L-arginine(in)</text>
        <dbReference type="Rhea" id="RHEA:79367"/>
        <dbReference type="ChEBI" id="CHEBI:229968"/>
    </reaction>
</comment>
<feature type="transmembrane region" description="Helical" evidence="26">
    <location>
        <begin position="103"/>
        <end position="127"/>
    </location>
</feature>
<evidence type="ECO:0000256" key="17">
    <source>
        <dbReference type="ARBA" id="ARBA00044900"/>
    </source>
</evidence>
<dbReference type="InterPro" id="IPR036259">
    <property type="entry name" value="MFS_trans_sf"/>
</dbReference>
<evidence type="ECO:0000256" key="8">
    <source>
        <dbReference type="ARBA" id="ARBA00023228"/>
    </source>
</evidence>
<dbReference type="GO" id="GO:0005765">
    <property type="term" value="C:lysosomal membrane"/>
    <property type="evidence" value="ECO:0007669"/>
    <property type="project" value="UniProtKB-SubCell"/>
</dbReference>
<evidence type="ECO:0000256" key="7">
    <source>
        <dbReference type="ARBA" id="ARBA00023136"/>
    </source>
</evidence>
<dbReference type="AlphaFoldDB" id="A0A7Y9Z7F2"/>
<dbReference type="PANTHER" id="PTHR23512:SF3">
    <property type="entry name" value="MAJOR FACILITATOR SUPERFAMILY DOMAIN-CONTAINING PROTEIN 1"/>
    <property type="match status" value="1"/>
</dbReference>
<evidence type="ECO:0000256" key="18">
    <source>
        <dbReference type="ARBA" id="ARBA00044903"/>
    </source>
</evidence>
<sequence length="433" mass="45482">MTAPTRTTRRAWLVFAAAGAAYLIAIVHRTALGVAGVEALARFHIGATGLAALSIAQIATYAALQPPAGRLLDKWGPRTMMVAGSLLMAGGQALLAVNHDYKVALIARVLIGAGDAPIFITASRLVAHWFPPRRAPMMVQLTAQIGQLGQLTTAIPVAWLLHAQGWSPTFLTLAGLGVVAAALVSGVRAPTDADRAGSAALSEVRARGTVSKAGVRLGFWTHFTALFSANTIALLWGVPFFITAQGRSPAEASVLLTVLTLSKFAVSPLVGTATARHPLRRSWLVLTFAGITAVAWTALLLQSTPRPMWQLVVFVAVIAAGGPVSLVGLDYARTFADHDHLGAANGRVNTGGFVSTIAAVGLIGLVLQLAAPDGNYDLHAYRLAFASLALPWAVGVMGILRNRKQARADWAADGVIIPPVRDALAQRKARRTR</sequence>
<dbReference type="EMBL" id="JACBZO010000001">
    <property type="protein sequence ID" value="NYI40207.1"/>
    <property type="molecule type" value="Genomic_DNA"/>
</dbReference>
<dbReference type="InterPro" id="IPR011701">
    <property type="entry name" value="MFS"/>
</dbReference>
<keyword evidence="4" id="KW-0813">Transport</keyword>
<evidence type="ECO:0000313" key="29">
    <source>
        <dbReference type="Proteomes" id="UP000547973"/>
    </source>
</evidence>
<dbReference type="PROSITE" id="PS50850">
    <property type="entry name" value="MFS"/>
    <property type="match status" value="1"/>
</dbReference>
<evidence type="ECO:0000256" key="9">
    <source>
        <dbReference type="ARBA" id="ARBA00044876"/>
    </source>
</evidence>
<dbReference type="PANTHER" id="PTHR23512">
    <property type="entry name" value="MAJOR FACILITATOR SUPERFAMILY DOMAIN-CONTAINING PROTEIN 1"/>
    <property type="match status" value="1"/>
</dbReference>
<comment type="catalytic activity">
    <reaction evidence="21">
        <text>L-lysyl-glycine(out) = L-lysyl-glycine(in)</text>
        <dbReference type="Rhea" id="RHEA:79407"/>
        <dbReference type="ChEBI" id="CHEBI:191202"/>
    </reaction>
</comment>
<feature type="transmembrane region" description="Helical" evidence="26">
    <location>
        <begin position="383"/>
        <end position="400"/>
    </location>
</feature>
<proteinExistence type="inferred from homology"/>
<evidence type="ECO:0000259" key="27">
    <source>
        <dbReference type="PROSITE" id="PS50850"/>
    </source>
</evidence>
<comment type="catalytic activity">
    <reaction evidence="12">
        <text>L-alpha-aminoacyl-L-histidine(out) = L-alpha-aminoacyl-L-histidine(in)</text>
        <dbReference type="Rhea" id="RHEA:79375"/>
        <dbReference type="ChEBI" id="CHEBI:229967"/>
    </reaction>
</comment>
<dbReference type="InterPro" id="IPR020846">
    <property type="entry name" value="MFS_dom"/>
</dbReference>
<accession>A0A7Y9Z7F2</accession>
<dbReference type="Pfam" id="PF07690">
    <property type="entry name" value="MFS_1"/>
    <property type="match status" value="1"/>
</dbReference>
<evidence type="ECO:0000256" key="4">
    <source>
        <dbReference type="ARBA" id="ARBA00022448"/>
    </source>
</evidence>
<evidence type="ECO:0000256" key="3">
    <source>
        <dbReference type="ARBA" id="ARBA00008335"/>
    </source>
</evidence>
<evidence type="ECO:0000256" key="5">
    <source>
        <dbReference type="ARBA" id="ARBA00022692"/>
    </source>
</evidence>
<evidence type="ECO:0000256" key="2">
    <source>
        <dbReference type="ARBA" id="ARBA00004651"/>
    </source>
</evidence>
<comment type="similarity">
    <text evidence="3">Belongs to the major facilitator superfamily.</text>
</comment>
<evidence type="ECO:0000256" key="12">
    <source>
        <dbReference type="ARBA" id="ARBA00044884"/>
    </source>
</evidence>
<comment type="catalytic activity">
    <reaction evidence="15">
        <text>L-aspartyl-L-lysine(out) = L-aspartyl-L-lysine(in)</text>
        <dbReference type="Rhea" id="RHEA:79411"/>
        <dbReference type="ChEBI" id="CHEBI:229953"/>
    </reaction>
</comment>
<evidence type="ECO:0000256" key="22">
    <source>
        <dbReference type="ARBA" id="ARBA00044985"/>
    </source>
</evidence>
<dbReference type="Proteomes" id="UP000547973">
    <property type="component" value="Unassembled WGS sequence"/>
</dbReference>
<dbReference type="Gene3D" id="1.20.1250.20">
    <property type="entry name" value="MFS general substrate transporter like domains"/>
    <property type="match status" value="2"/>
</dbReference>
<evidence type="ECO:0000256" key="19">
    <source>
        <dbReference type="ARBA" id="ARBA00044912"/>
    </source>
</evidence>
<evidence type="ECO:0000313" key="28">
    <source>
        <dbReference type="EMBL" id="NYI40207.1"/>
    </source>
</evidence>
<comment type="catalytic activity">
    <reaction evidence="14">
        <text>L-alpha-aminoacyl-L-lysine(out) = L-alpha-aminoacyl-L-lysine(in)</text>
        <dbReference type="Rhea" id="RHEA:79383"/>
        <dbReference type="ChEBI" id="CHEBI:229966"/>
    </reaction>
</comment>
<gene>
    <name evidence="28" type="ORF">BKA03_000326</name>
</gene>
<evidence type="ECO:0000256" key="21">
    <source>
        <dbReference type="ARBA" id="ARBA00044924"/>
    </source>
</evidence>
<comment type="caution">
    <text evidence="28">The sequence shown here is derived from an EMBL/GenBank/DDBJ whole genome shotgun (WGS) entry which is preliminary data.</text>
</comment>
<keyword evidence="6 26" id="KW-1133">Transmembrane helix</keyword>
<comment type="catalytic activity">
    <reaction evidence="19">
        <text>L-histidyl-L-alpha-amino acid(out) = L-histidyl-L-alpha-amino acid(in)</text>
        <dbReference type="Rhea" id="RHEA:79379"/>
        <dbReference type="ChEBI" id="CHEBI:229964"/>
    </reaction>
</comment>
<feature type="domain" description="Major facilitator superfamily (MFS) profile" evidence="27">
    <location>
        <begin position="14"/>
        <end position="407"/>
    </location>
</feature>
<comment type="subcellular location">
    <subcellularLocation>
        <location evidence="2">Cell membrane</location>
        <topology evidence="2">Multi-pass membrane protein</topology>
    </subcellularLocation>
    <subcellularLocation>
        <location evidence="1">Lysosome membrane</location>
        <topology evidence="1">Multi-pass membrane protein</topology>
    </subcellularLocation>
</comment>
<evidence type="ECO:0000256" key="26">
    <source>
        <dbReference type="SAM" id="Phobius"/>
    </source>
</evidence>
<protein>
    <recommendedName>
        <fullName evidence="22">Lysosomal dipeptide transporter MFSD1</fullName>
    </recommendedName>
    <alternativeName>
        <fullName evidence="23">Major facilitator superfamily domain-containing protein 1</fullName>
    </alternativeName>
</protein>
<feature type="transmembrane region" description="Helical" evidence="26">
    <location>
        <begin position="217"/>
        <end position="242"/>
    </location>
</feature>
<feature type="transmembrane region" description="Helical" evidence="26">
    <location>
        <begin position="308"/>
        <end position="329"/>
    </location>
</feature>
<dbReference type="OrthoDB" id="4332123at2"/>
<evidence type="ECO:0000256" key="14">
    <source>
        <dbReference type="ARBA" id="ARBA00044893"/>
    </source>
</evidence>
<comment type="catalytic activity">
    <reaction evidence="13">
        <text>L-lysyl-L-alpha-amino acid(out) = L-lysyl-L-alpha-amino acid(in)</text>
        <dbReference type="Rhea" id="RHEA:79387"/>
        <dbReference type="ChEBI" id="CHEBI:229965"/>
    </reaction>
</comment>
<evidence type="ECO:0000256" key="13">
    <source>
        <dbReference type="ARBA" id="ARBA00044891"/>
    </source>
</evidence>
<evidence type="ECO:0000256" key="11">
    <source>
        <dbReference type="ARBA" id="ARBA00044881"/>
    </source>
</evidence>
<name>A0A7Y9Z7F2_9MICO</name>
<evidence type="ECO:0000256" key="24">
    <source>
        <dbReference type="ARBA" id="ARBA00045709"/>
    </source>
</evidence>
<keyword evidence="5 26" id="KW-0812">Transmembrane</keyword>
<evidence type="ECO:0000256" key="16">
    <source>
        <dbReference type="ARBA" id="ARBA00044899"/>
    </source>
</evidence>
<evidence type="ECO:0000256" key="6">
    <source>
        <dbReference type="ARBA" id="ARBA00022989"/>
    </source>
</evidence>
<evidence type="ECO:0000256" key="25">
    <source>
        <dbReference type="ARBA" id="ARBA00046376"/>
    </source>
</evidence>
<keyword evidence="8" id="KW-0458">Lysosome</keyword>
<evidence type="ECO:0000256" key="23">
    <source>
        <dbReference type="ARBA" id="ARBA00045018"/>
    </source>
</evidence>
<dbReference type="RefSeq" id="WP_062074808.1">
    <property type="nucleotide sequence ID" value="NZ_BBRC01000004.1"/>
</dbReference>
<dbReference type="InterPro" id="IPR052187">
    <property type="entry name" value="MFSD1"/>
</dbReference>
<dbReference type="CDD" id="cd06174">
    <property type="entry name" value="MFS"/>
    <property type="match status" value="1"/>
</dbReference>
<keyword evidence="7 26" id="KW-0472">Membrane</keyword>
<evidence type="ECO:0000256" key="20">
    <source>
        <dbReference type="ARBA" id="ARBA00044919"/>
    </source>
</evidence>